<accession>A0A0N8R4S2</accession>
<feature type="compositionally biased region" description="Pro residues" evidence="1">
    <location>
        <begin position="287"/>
        <end position="309"/>
    </location>
</feature>
<protein>
    <submittedName>
        <fullName evidence="3">YD repeat-containing protein-containing protein-containing protein</fullName>
    </submittedName>
</protein>
<dbReference type="Proteomes" id="UP000051335">
    <property type="component" value="Unassembled WGS sequence"/>
</dbReference>
<sequence length="367" mass="39031">MAILCRYTYDPLDRLSTLTPLAQAVANRFYNGEQLMTELQGGRQRTCIRAGGQLLAQQSREGDEVVTMMIASDLHNSVLHASEDGHQADIAYSPYGHHDTAQALDGMPGFNGEQSDPLTGYYLLGNGYRAYNPVLMRFNSPDSLSPFGKGGVNAYAYCAGDPVNRVDPTGHESALFWVGLGLTVLGALGGGAGILLSKGVKTRTVSVVGSLTGILGLFPTIGSVLTKDAHPETSSIFQYVGFGLGVTSTVFWRGSLAARRMRQRRSDVQAGANGLAGRITAPNSTRQPPPYSLRPPDAPPPYSPRPSDAPPEYTRRDPHPFPPHIAAREALGASTASSINSTSGFGLPLQSRGSNAGAAGRRIRYSI</sequence>
<reference evidence="3 4" key="1">
    <citation type="submission" date="2015-09" db="EMBL/GenBank/DDBJ databases">
        <title>Genome announcement of multiple Pseudomonas syringae strains.</title>
        <authorList>
            <person name="Thakur S."/>
            <person name="Wang P.W."/>
            <person name="Gong Y."/>
            <person name="Weir B.S."/>
            <person name="Guttman D.S."/>
        </authorList>
    </citation>
    <scope>NUCLEOTIDE SEQUENCE [LARGE SCALE GENOMIC DNA]</scope>
    <source>
        <strain evidence="3 4">ICMP17001</strain>
    </source>
</reference>
<dbReference type="Gene3D" id="2.180.10.10">
    <property type="entry name" value="RHS repeat-associated core"/>
    <property type="match status" value="1"/>
</dbReference>
<keyword evidence="2" id="KW-0472">Membrane</keyword>
<feature type="region of interest" description="Disordered" evidence="1">
    <location>
        <begin position="343"/>
        <end position="367"/>
    </location>
</feature>
<feature type="transmembrane region" description="Helical" evidence="2">
    <location>
        <begin position="174"/>
        <end position="197"/>
    </location>
</feature>
<dbReference type="SUPFAM" id="SSF56399">
    <property type="entry name" value="ADP-ribosylation"/>
    <property type="match status" value="1"/>
</dbReference>
<feature type="region of interest" description="Disordered" evidence="1">
    <location>
        <begin position="262"/>
        <end position="324"/>
    </location>
</feature>
<gene>
    <name evidence="3" type="ORF">ALO75_03301</name>
</gene>
<dbReference type="EMBL" id="LJQC01000807">
    <property type="protein sequence ID" value="KPW93182.1"/>
    <property type="molecule type" value="Genomic_DNA"/>
</dbReference>
<keyword evidence="2" id="KW-0812">Transmembrane</keyword>
<name>A0A0N8R4S2_9PSED</name>
<comment type="caution">
    <text evidence="3">The sequence shown here is derived from an EMBL/GenBank/DDBJ whole genome shotgun (WGS) entry which is preliminary data.</text>
</comment>
<dbReference type="AlphaFoldDB" id="A0A0N8R4S2"/>
<proteinExistence type="predicted"/>
<dbReference type="InterPro" id="IPR022385">
    <property type="entry name" value="Rhs_assc_core"/>
</dbReference>
<evidence type="ECO:0000256" key="1">
    <source>
        <dbReference type="SAM" id="MobiDB-lite"/>
    </source>
</evidence>
<keyword evidence="2" id="KW-1133">Transmembrane helix</keyword>
<dbReference type="PATRIC" id="fig|317659.3.peg.5140"/>
<dbReference type="NCBIfam" id="TIGR03696">
    <property type="entry name" value="Rhs_assc_core"/>
    <property type="match status" value="1"/>
</dbReference>
<feature type="transmembrane region" description="Helical" evidence="2">
    <location>
        <begin position="236"/>
        <end position="256"/>
    </location>
</feature>
<keyword evidence="4" id="KW-1185">Reference proteome</keyword>
<evidence type="ECO:0000256" key="2">
    <source>
        <dbReference type="SAM" id="Phobius"/>
    </source>
</evidence>
<evidence type="ECO:0000313" key="4">
    <source>
        <dbReference type="Proteomes" id="UP000051335"/>
    </source>
</evidence>
<evidence type="ECO:0000313" key="3">
    <source>
        <dbReference type="EMBL" id="KPW93182.1"/>
    </source>
</evidence>
<dbReference type="RefSeq" id="WP_082100977.1">
    <property type="nucleotide sequence ID" value="NZ_LJQC01000807.1"/>
</dbReference>
<feature type="transmembrane region" description="Helical" evidence="2">
    <location>
        <begin position="204"/>
        <end position="224"/>
    </location>
</feature>
<organism evidence="3 4">
    <name type="scientific">Pseudomonas syringae pv. coryli</name>
    <dbReference type="NCBI Taxonomy" id="317659"/>
    <lineage>
        <taxon>Bacteria</taxon>
        <taxon>Pseudomonadati</taxon>
        <taxon>Pseudomonadota</taxon>
        <taxon>Gammaproteobacteria</taxon>
        <taxon>Pseudomonadales</taxon>
        <taxon>Pseudomonadaceae</taxon>
        <taxon>Pseudomonas</taxon>
    </lineage>
</organism>